<dbReference type="AlphaFoldDB" id="A0A835MVU3"/>
<proteinExistence type="predicted"/>
<comment type="caution">
    <text evidence="1">The sequence shown here is derived from an EMBL/GenBank/DDBJ whole genome shotgun (WGS) entry which is preliminary data.</text>
</comment>
<dbReference type="EMBL" id="JADGMS010000007">
    <property type="protein sequence ID" value="KAF9678709.1"/>
    <property type="molecule type" value="Genomic_DNA"/>
</dbReference>
<sequence length="305" mass="33274">MPARLARAEAASPRVGLAFICGLGPAGNPAEAGRFRRLLRSQAGPEAERRGAPWSWIAWRASGVGVALNCGLRPCVGPPAILTPWRGRQALRLPLRRVGLAFIARAKRCRNGQTARPGRRPWADWRGVERHGRGSRGGCRRRGRGIKCGLALCVGPPRSPTSWREVPSGGLAQRTAAGRRPLKIVPVVSLFVSFLSLRDPSRPAAGTISLGCFHLLTRPCPRPSQGLRPRRRNSCVAYPFRWNSNVKVSLFASFLPEAGQTGTRSSWRTLAELTRVRSLRASDAEREAVLGPPPFRPPFRAACAR</sequence>
<organism evidence="1 2">
    <name type="scientific">Salix dunnii</name>
    <dbReference type="NCBI Taxonomy" id="1413687"/>
    <lineage>
        <taxon>Eukaryota</taxon>
        <taxon>Viridiplantae</taxon>
        <taxon>Streptophyta</taxon>
        <taxon>Embryophyta</taxon>
        <taxon>Tracheophyta</taxon>
        <taxon>Spermatophyta</taxon>
        <taxon>Magnoliopsida</taxon>
        <taxon>eudicotyledons</taxon>
        <taxon>Gunneridae</taxon>
        <taxon>Pentapetalae</taxon>
        <taxon>rosids</taxon>
        <taxon>fabids</taxon>
        <taxon>Malpighiales</taxon>
        <taxon>Salicaceae</taxon>
        <taxon>Saliceae</taxon>
        <taxon>Salix</taxon>
    </lineage>
</organism>
<dbReference type="Proteomes" id="UP000657918">
    <property type="component" value="Unassembled WGS sequence"/>
</dbReference>
<reference evidence="1 2" key="1">
    <citation type="submission" date="2020-10" db="EMBL/GenBank/DDBJ databases">
        <title>Plant Genome Project.</title>
        <authorList>
            <person name="Zhang R.-G."/>
        </authorList>
    </citation>
    <scope>NUCLEOTIDE SEQUENCE [LARGE SCALE GENOMIC DNA]</scope>
    <source>
        <strain evidence="1">FAFU-HL-1</strain>
        <tissue evidence="1">Leaf</tissue>
    </source>
</reference>
<gene>
    <name evidence="1" type="ORF">SADUNF_Sadunf07G0063600</name>
</gene>
<name>A0A835MVU3_9ROSI</name>
<keyword evidence="2" id="KW-1185">Reference proteome</keyword>
<protein>
    <submittedName>
        <fullName evidence="1">Uncharacterized protein</fullName>
    </submittedName>
</protein>
<accession>A0A835MVU3</accession>
<evidence type="ECO:0000313" key="1">
    <source>
        <dbReference type="EMBL" id="KAF9678709.1"/>
    </source>
</evidence>
<evidence type="ECO:0000313" key="2">
    <source>
        <dbReference type="Proteomes" id="UP000657918"/>
    </source>
</evidence>